<protein>
    <submittedName>
        <fullName evidence="1">Uncharacterized protein</fullName>
    </submittedName>
</protein>
<dbReference type="VEuPathDB" id="VectorBase:GPAI029868"/>
<name>A0A1A9ZZL8_GLOPL</name>
<reference evidence="1" key="2">
    <citation type="submission" date="2020-05" db="UniProtKB">
        <authorList>
            <consortium name="EnsemblMetazoa"/>
        </authorList>
    </citation>
    <scope>IDENTIFICATION</scope>
    <source>
        <strain evidence="1">IAEA</strain>
    </source>
</reference>
<dbReference type="AlphaFoldDB" id="A0A1A9ZZL8"/>
<organism evidence="1 2">
    <name type="scientific">Glossina pallidipes</name>
    <name type="common">Tsetse fly</name>
    <dbReference type="NCBI Taxonomy" id="7398"/>
    <lineage>
        <taxon>Eukaryota</taxon>
        <taxon>Metazoa</taxon>
        <taxon>Ecdysozoa</taxon>
        <taxon>Arthropoda</taxon>
        <taxon>Hexapoda</taxon>
        <taxon>Insecta</taxon>
        <taxon>Pterygota</taxon>
        <taxon>Neoptera</taxon>
        <taxon>Endopterygota</taxon>
        <taxon>Diptera</taxon>
        <taxon>Brachycera</taxon>
        <taxon>Muscomorpha</taxon>
        <taxon>Hippoboscoidea</taxon>
        <taxon>Glossinidae</taxon>
        <taxon>Glossina</taxon>
    </lineage>
</organism>
<sequence length="52" mass="6295">MKFFMLNSGMYFEALKALFENLVLNTLKRKQHNVLVRCESDKEEEKKERRCV</sequence>
<accession>A0A1A9ZZL8</accession>
<keyword evidence="2" id="KW-1185">Reference proteome</keyword>
<evidence type="ECO:0000313" key="1">
    <source>
        <dbReference type="EnsemblMetazoa" id="GPAI029868-PA"/>
    </source>
</evidence>
<dbReference type="Proteomes" id="UP000092445">
    <property type="component" value="Unassembled WGS sequence"/>
</dbReference>
<reference evidence="2" key="1">
    <citation type="submission" date="2014-03" db="EMBL/GenBank/DDBJ databases">
        <authorList>
            <person name="Aksoy S."/>
            <person name="Warren W."/>
            <person name="Wilson R.K."/>
        </authorList>
    </citation>
    <scope>NUCLEOTIDE SEQUENCE [LARGE SCALE GENOMIC DNA]</scope>
    <source>
        <strain evidence="2">IAEA</strain>
    </source>
</reference>
<evidence type="ECO:0000313" key="2">
    <source>
        <dbReference type="Proteomes" id="UP000092445"/>
    </source>
</evidence>
<dbReference type="EnsemblMetazoa" id="GPAI029868-RA">
    <property type="protein sequence ID" value="GPAI029868-PA"/>
    <property type="gene ID" value="GPAI029868"/>
</dbReference>
<proteinExistence type="predicted"/>